<dbReference type="RefSeq" id="WP_048920669.1">
    <property type="nucleotide sequence ID" value="NZ_CP010777.1"/>
</dbReference>
<dbReference type="KEGG" id="ruf:TH63_09075"/>
<dbReference type="AlphaFoldDB" id="A0A0H4W5S3"/>
<dbReference type="PATRIC" id="fig|1379910.4.peg.1969"/>
<dbReference type="STRING" id="1379910.TH63_09075"/>
<reference evidence="1 2" key="1">
    <citation type="submission" date="2015-01" db="EMBL/GenBank/DDBJ databases">
        <title>Rufibacter sp./DG31D/ whole genome sequencing.</title>
        <authorList>
            <person name="Kim M.K."/>
            <person name="Srinivasan S."/>
            <person name="Lee J.-J."/>
        </authorList>
    </citation>
    <scope>NUCLEOTIDE SEQUENCE [LARGE SCALE GENOMIC DNA]</scope>
    <source>
        <strain evidence="1 2">DG31D</strain>
    </source>
</reference>
<protein>
    <recommendedName>
        <fullName evidence="3">Alpha/beta hydrolase</fullName>
    </recommendedName>
</protein>
<name>A0A0H4W5S3_9BACT</name>
<organism evidence="1 2">
    <name type="scientific">Rufibacter radiotolerans</name>
    <dbReference type="NCBI Taxonomy" id="1379910"/>
    <lineage>
        <taxon>Bacteria</taxon>
        <taxon>Pseudomonadati</taxon>
        <taxon>Bacteroidota</taxon>
        <taxon>Cytophagia</taxon>
        <taxon>Cytophagales</taxon>
        <taxon>Hymenobacteraceae</taxon>
        <taxon>Rufibacter</taxon>
    </lineage>
</organism>
<gene>
    <name evidence="1" type="ORF">TH63_09075</name>
</gene>
<dbReference type="Proteomes" id="UP000036458">
    <property type="component" value="Chromosome"/>
</dbReference>
<dbReference type="SUPFAM" id="SSF53474">
    <property type="entry name" value="alpha/beta-Hydrolases"/>
    <property type="match status" value="1"/>
</dbReference>
<evidence type="ECO:0000313" key="2">
    <source>
        <dbReference type="Proteomes" id="UP000036458"/>
    </source>
</evidence>
<evidence type="ECO:0000313" key="1">
    <source>
        <dbReference type="EMBL" id="AKQ45766.1"/>
    </source>
</evidence>
<dbReference type="InterPro" id="IPR029058">
    <property type="entry name" value="AB_hydrolase_fold"/>
</dbReference>
<dbReference type="OrthoDB" id="659408at2"/>
<sequence>MIKALLTGFFCLKVLLGFCQDPVVLAGHTVYLFPGMGLDERLFQHLTLPYQVKYITWIPIEKKEDLAHYALRLAQQMDTTRSYSLVGVSMVGMCVSEIAKVYRPRHAILISSAASSKEIPVLMKALRILPLHKLVKNEGYVTLGYATRWLFGIRKQEDARLFKSMLQTMPPNYYPRAVDSIVKWKSKTPGPHLLHLHGDADFILPFDRIENVYRIEKGTHLMVLTQPEKINQLLLDLLAR</sequence>
<dbReference type="Gene3D" id="3.40.50.1820">
    <property type="entry name" value="alpha/beta hydrolase"/>
    <property type="match status" value="1"/>
</dbReference>
<proteinExistence type="predicted"/>
<keyword evidence="2" id="KW-1185">Reference proteome</keyword>
<accession>A0A0H4W5S3</accession>
<evidence type="ECO:0008006" key="3">
    <source>
        <dbReference type="Google" id="ProtNLM"/>
    </source>
</evidence>
<dbReference type="EMBL" id="CP010777">
    <property type="protein sequence ID" value="AKQ45766.1"/>
    <property type="molecule type" value="Genomic_DNA"/>
</dbReference>